<evidence type="ECO:0000256" key="1">
    <source>
        <dbReference type="SAM" id="MobiDB-lite"/>
    </source>
</evidence>
<dbReference type="AlphaFoldDB" id="A0A179V2J2"/>
<dbReference type="GeneID" id="42529560"/>
<keyword evidence="3" id="KW-1185">Reference proteome</keyword>
<reference evidence="3" key="1">
    <citation type="journal article" date="2015" name="PLoS Genet.">
        <title>The dynamic genome and transcriptome of the human fungal pathogen Blastomyces and close relative Emmonsia.</title>
        <authorList>
            <person name="Munoz J.F."/>
            <person name="Gauthier G.M."/>
            <person name="Desjardins C.A."/>
            <person name="Gallo J.E."/>
            <person name="Holder J."/>
            <person name="Sullivan T.D."/>
            <person name="Marty A.J."/>
            <person name="Carmen J.C."/>
            <person name="Chen Z."/>
            <person name="Ding L."/>
            <person name="Gujja S."/>
            <person name="Magrini V."/>
            <person name="Misas E."/>
            <person name="Mitreva M."/>
            <person name="Priest M."/>
            <person name="Saif S."/>
            <person name="Whiston E.A."/>
            <person name="Young S."/>
            <person name="Zeng Q."/>
            <person name="Goldman W.E."/>
            <person name="Mardis E.R."/>
            <person name="Taylor J.W."/>
            <person name="McEwen J.G."/>
            <person name="Clay O.K."/>
            <person name="Klein B.S."/>
            <person name="Cuomo C.A."/>
        </authorList>
    </citation>
    <scope>NUCLEOTIDE SEQUENCE [LARGE SCALE GENOMIC DNA]</scope>
    <source>
        <strain evidence="3">SLH14081</strain>
    </source>
</reference>
<feature type="non-terminal residue" evidence="2">
    <location>
        <position position="1"/>
    </location>
</feature>
<organism evidence="2 3">
    <name type="scientific">Blastomyces gilchristii (strain SLH14081)</name>
    <name type="common">Blastomyces dermatitidis</name>
    <dbReference type="NCBI Taxonomy" id="559298"/>
    <lineage>
        <taxon>Eukaryota</taxon>
        <taxon>Fungi</taxon>
        <taxon>Dikarya</taxon>
        <taxon>Ascomycota</taxon>
        <taxon>Pezizomycotina</taxon>
        <taxon>Eurotiomycetes</taxon>
        <taxon>Eurotiomycetidae</taxon>
        <taxon>Onygenales</taxon>
        <taxon>Ajellomycetaceae</taxon>
        <taxon>Blastomyces</taxon>
    </lineage>
</organism>
<evidence type="ECO:0000313" key="3">
    <source>
        <dbReference type="Proteomes" id="UP000002038"/>
    </source>
</evidence>
<sequence length="68" mass="7572">KLSARICKKSLIERLTVKNKTALLEVRNWSEEDTELAADSKIRCNSRAERDKDTVMSSDASASSASKK</sequence>
<dbReference type="EMBL" id="GG657501">
    <property type="protein sequence ID" value="OAT14535.1"/>
    <property type="molecule type" value="Genomic_DNA"/>
</dbReference>
<gene>
    <name evidence="2" type="ORF">BDBG_18079</name>
</gene>
<feature type="region of interest" description="Disordered" evidence="1">
    <location>
        <begin position="47"/>
        <end position="68"/>
    </location>
</feature>
<name>A0A179V2J2_BLAGS</name>
<dbReference type="RefSeq" id="XP_031581504.1">
    <property type="nucleotide sequence ID" value="XM_031725664.1"/>
</dbReference>
<accession>A0A179V2J2</accession>
<dbReference type="Proteomes" id="UP000002038">
    <property type="component" value="Unassembled WGS sequence"/>
</dbReference>
<dbReference type="KEGG" id="bgh:BDBG_18079"/>
<evidence type="ECO:0000313" key="2">
    <source>
        <dbReference type="EMBL" id="OAT14535.1"/>
    </source>
</evidence>
<feature type="compositionally biased region" description="Low complexity" evidence="1">
    <location>
        <begin position="57"/>
        <end position="68"/>
    </location>
</feature>
<protein>
    <submittedName>
        <fullName evidence="2">Uncharacterized protein</fullName>
    </submittedName>
</protein>
<dbReference type="VEuPathDB" id="FungiDB:BDBG_18079"/>
<proteinExistence type="predicted"/>